<dbReference type="EMBL" id="CP000724">
    <property type="protein sequence ID" value="ABR49958.1"/>
    <property type="molecule type" value="Genomic_DNA"/>
</dbReference>
<dbReference type="AlphaFoldDB" id="A6TUU0"/>
<dbReference type="SUPFAM" id="SSF56112">
    <property type="entry name" value="Protein kinase-like (PK-like)"/>
    <property type="match status" value="1"/>
</dbReference>
<dbReference type="eggNOG" id="COG0510">
    <property type="taxonomic scope" value="Bacteria"/>
</dbReference>
<keyword evidence="1" id="KW-0808">Transferase</keyword>
<keyword evidence="1" id="KW-0418">Kinase</keyword>
<reference evidence="2" key="1">
    <citation type="journal article" date="2016" name="Genome Announc.">
        <title>Complete genome sequence of Alkaliphilus metalliredigens strain QYMF, an alkaliphilic and metal-reducing bacterium isolated from borax-contaminated leachate ponds.</title>
        <authorList>
            <person name="Hwang C."/>
            <person name="Copeland A."/>
            <person name="Lucas S."/>
            <person name="Lapidus A."/>
            <person name="Barry K."/>
            <person name="Detter J.C."/>
            <person name="Glavina Del Rio T."/>
            <person name="Hammon N."/>
            <person name="Israni S."/>
            <person name="Dalin E."/>
            <person name="Tice H."/>
            <person name="Pitluck S."/>
            <person name="Chertkov O."/>
            <person name="Brettin T."/>
            <person name="Bruce D."/>
            <person name="Han C."/>
            <person name="Schmutz J."/>
            <person name="Larimer F."/>
            <person name="Land M.L."/>
            <person name="Hauser L."/>
            <person name="Kyrpides N."/>
            <person name="Mikhailova N."/>
            <person name="Ye Q."/>
            <person name="Zhou J."/>
            <person name="Richardson P."/>
            <person name="Fields M.W."/>
        </authorList>
    </citation>
    <scope>NUCLEOTIDE SEQUENCE [LARGE SCALE GENOMIC DNA]</scope>
    <source>
        <strain evidence="2">QYMF</strain>
    </source>
</reference>
<proteinExistence type="predicted"/>
<accession>A6TUU0</accession>
<dbReference type="Gene3D" id="3.30.200.20">
    <property type="entry name" value="Phosphorylase Kinase, domain 1"/>
    <property type="match status" value="1"/>
</dbReference>
<organism evidence="1 2">
    <name type="scientific">Alkaliphilus metalliredigens (strain QYMF)</name>
    <dbReference type="NCBI Taxonomy" id="293826"/>
    <lineage>
        <taxon>Bacteria</taxon>
        <taxon>Bacillati</taxon>
        <taxon>Bacillota</taxon>
        <taxon>Clostridia</taxon>
        <taxon>Peptostreptococcales</taxon>
        <taxon>Natronincolaceae</taxon>
        <taxon>Alkaliphilus</taxon>
    </lineage>
</organism>
<dbReference type="GO" id="GO:0005737">
    <property type="term" value="C:cytoplasm"/>
    <property type="evidence" value="ECO:0007669"/>
    <property type="project" value="TreeGrafter"/>
</dbReference>
<dbReference type="GO" id="GO:0004305">
    <property type="term" value="F:ethanolamine kinase activity"/>
    <property type="evidence" value="ECO:0007669"/>
    <property type="project" value="TreeGrafter"/>
</dbReference>
<sequence>MSIEAVVEKKLQTYFQDDSIEFDKSRFAGGLTNYNYIMQIKGTEYVIRQPGGMTNKMIDRKVEKENNRIASQMGINSECVYFDEESGTKFSKYIPNSENIANLNPNSPQNIEAVSEIMRKIHQSKYTFSNEFDFKSELDKYESLVEELNGSFFFDYLEHKEQLFEYMENHLTEMNFLPCHNDTVPENFIMDKDGVAYLVDWEYSGMNDPNWDIAAYILESRLTQEGVENLYKSYYQRVPNDKELGNIKCYILAQDLLWTVWALIRHYNGDDFLQYCYMRYERFKKNIREMNNEAEYPIATMADYN</sequence>
<dbReference type="STRING" id="293826.Amet_3841"/>
<dbReference type="Proteomes" id="UP000001572">
    <property type="component" value="Chromosome"/>
</dbReference>
<dbReference type="Gene3D" id="3.90.1200.10">
    <property type="match status" value="1"/>
</dbReference>
<gene>
    <name evidence="1" type="ordered locus">Amet_3841</name>
</gene>
<evidence type="ECO:0000313" key="2">
    <source>
        <dbReference type="Proteomes" id="UP000001572"/>
    </source>
</evidence>
<dbReference type="CDD" id="cd05151">
    <property type="entry name" value="ChoK-like"/>
    <property type="match status" value="1"/>
</dbReference>
<dbReference type="InterPro" id="IPR011009">
    <property type="entry name" value="Kinase-like_dom_sf"/>
</dbReference>
<keyword evidence="2" id="KW-1185">Reference proteome</keyword>
<dbReference type="PANTHER" id="PTHR22603:SF66">
    <property type="entry name" value="ETHANOLAMINE KINASE"/>
    <property type="match status" value="1"/>
</dbReference>
<dbReference type="HOGENOM" id="CLU_055115_1_1_9"/>
<dbReference type="PANTHER" id="PTHR22603">
    <property type="entry name" value="CHOLINE/ETHANOALAMINE KINASE"/>
    <property type="match status" value="1"/>
</dbReference>
<dbReference type="Pfam" id="PF01633">
    <property type="entry name" value="Choline_kinase"/>
    <property type="match status" value="1"/>
</dbReference>
<dbReference type="KEGG" id="amt:Amet_3841"/>
<dbReference type="GO" id="GO:0006646">
    <property type="term" value="P:phosphatidylethanolamine biosynthetic process"/>
    <property type="evidence" value="ECO:0007669"/>
    <property type="project" value="TreeGrafter"/>
</dbReference>
<protein>
    <submittedName>
        <fullName evidence="1">Choline/ethanolamine kinase</fullName>
    </submittedName>
</protein>
<dbReference type="OrthoDB" id="9803871at2"/>
<name>A6TUU0_ALKMQ</name>
<dbReference type="RefSeq" id="WP_012064916.1">
    <property type="nucleotide sequence ID" value="NC_009633.1"/>
</dbReference>
<evidence type="ECO:0000313" key="1">
    <source>
        <dbReference type="EMBL" id="ABR49958.1"/>
    </source>
</evidence>